<dbReference type="Proteomes" id="UP000294933">
    <property type="component" value="Unassembled WGS sequence"/>
</dbReference>
<dbReference type="AlphaFoldDB" id="A0A4Y7QC58"/>
<reference evidence="3 4" key="1">
    <citation type="submission" date="2018-06" db="EMBL/GenBank/DDBJ databases">
        <title>A transcriptomic atlas of mushroom development highlights an independent origin of complex multicellularity.</title>
        <authorList>
            <consortium name="DOE Joint Genome Institute"/>
            <person name="Krizsan K."/>
            <person name="Almasi E."/>
            <person name="Merenyi Z."/>
            <person name="Sahu N."/>
            <person name="Viragh M."/>
            <person name="Koszo T."/>
            <person name="Mondo S."/>
            <person name="Kiss B."/>
            <person name="Balint B."/>
            <person name="Kues U."/>
            <person name="Barry K."/>
            <person name="Hegedus J.C."/>
            <person name="Henrissat B."/>
            <person name="Johnson J."/>
            <person name="Lipzen A."/>
            <person name="Ohm R."/>
            <person name="Nagy I."/>
            <person name="Pangilinan J."/>
            <person name="Yan J."/>
            <person name="Xiong Y."/>
            <person name="Grigoriev I.V."/>
            <person name="Hibbett D.S."/>
            <person name="Nagy L.G."/>
        </authorList>
    </citation>
    <scope>NUCLEOTIDE SEQUENCE [LARGE SCALE GENOMIC DNA]</scope>
    <source>
        <strain evidence="3 4">SZMC22713</strain>
    </source>
</reference>
<feature type="transmembrane region" description="Helical" evidence="1">
    <location>
        <begin position="20"/>
        <end position="37"/>
    </location>
</feature>
<dbReference type="STRING" id="50990.A0A4Y7QC58"/>
<accession>A0A4Y7QC58</accession>
<gene>
    <name evidence="3" type="ORF">BD410DRAFT_634265</name>
</gene>
<dbReference type="VEuPathDB" id="FungiDB:BD410DRAFT_634265"/>
<keyword evidence="1" id="KW-1133">Transmembrane helix</keyword>
<feature type="transmembrane region" description="Helical" evidence="1">
    <location>
        <begin position="119"/>
        <end position="139"/>
    </location>
</feature>
<name>A0A4Y7QC58_9AGAM</name>
<keyword evidence="4" id="KW-1185">Reference proteome</keyword>
<keyword evidence="1" id="KW-0472">Membrane</keyword>
<feature type="transmembrane region" description="Helical" evidence="1">
    <location>
        <begin position="212"/>
        <end position="233"/>
    </location>
</feature>
<feature type="domain" description="DUF6533" evidence="2">
    <location>
        <begin position="20"/>
        <end position="64"/>
    </location>
</feature>
<keyword evidence="1" id="KW-0812">Transmembrane</keyword>
<evidence type="ECO:0000313" key="4">
    <source>
        <dbReference type="Proteomes" id="UP000294933"/>
    </source>
</evidence>
<feature type="transmembrane region" description="Helical" evidence="1">
    <location>
        <begin position="58"/>
        <end position="77"/>
    </location>
</feature>
<proteinExistence type="predicted"/>
<dbReference type="InterPro" id="IPR045340">
    <property type="entry name" value="DUF6533"/>
</dbReference>
<dbReference type="EMBL" id="ML170164">
    <property type="protein sequence ID" value="TDL25277.1"/>
    <property type="molecule type" value="Genomic_DNA"/>
</dbReference>
<feature type="transmembrane region" description="Helical" evidence="1">
    <location>
        <begin position="167"/>
        <end position="191"/>
    </location>
</feature>
<dbReference type="Pfam" id="PF20151">
    <property type="entry name" value="DUF6533"/>
    <property type="match status" value="1"/>
</dbReference>
<evidence type="ECO:0000256" key="1">
    <source>
        <dbReference type="SAM" id="Phobius"/>
    </source>
</evidence>
<sequence>MAVLPHELVDVFTEVLIMKYTVIAALTVLVWDYFVTLPDEVALIWPGRLSISKILFALNRYMVFADPVIFIYVLMVGGDAKFCETMLRTLSYLSTIGFIVAQCILMLRTYAVWGNRFNTTFVALFTVYLCLTAVSIWNIERYLAGVRSTGHPAPGISGCTFYFSNRWVWRSVVIVMGIESVLMILLAYKVVQQLRAGLGRSTPLMQVIFRDGLGYFACILVTSIANLFVILLAPVTMHLFLLGVQRAMHSILCNRIMLNIRGAYQIQPSQCCDSLTTIALSSNRSGRGVSSNGVAFNHSVLSDTETL</sequence>
<evidence type="ECO:0000313" key="3">
    <source>
        <dbReference type="EMBL" id="TDL25277.1"/>
    </source>
</evidence>
<protein>
    <recommendedName>
        <fullName evidence="2">DUF6533 domain-containing protein</fullName>
    </recommendedName>
</protein>
<feature type="transmembrane region" description="Helical" evidence="1">
    <location>
        <begin position="89"/>
        <end position="107"/>
    </location>
</feature>
<organism evidence="3 4">
    <name type="scientific">Rickenella mellea</name>
    <dbReference type="NCBI Taxonomy" id="50990"/>
    <lineage>
        <taxon>Eukaryota</taxon>
        <taxon>Fungi</taxon>
        <taxon>Dikarya</taxon>
        <taxon>Basidiomycota</taxon>
        <taxon>Agaricomycotina</taxon>
        <taxon>Agaricomycetes</taxon>
        <taxon>Hymenochaetales</taxon>
        <taxon>Rickenellaceae</taxon>
        <taxon>Rickenella</taxon>
    </lineage>
</organism>
<evidence type="ECO:0000259" key="2">
    <source>
        <dbReference type="Pfam" id="PF20151"/>
    </source>
</evidence>
<dbReference type="OrthoDB" id="3350812at2759"/>